<name>A0A081C4T0_VECG1</name>
<dbReference type="EMBL" id="DF820470">
    <property type="protein sequence ID" value="GAK59585.1"/>
    <property type="molecule type" value="Genomic_DNA"/>
</dbReference>
<dbReference type="GO" id="GO:1904680">
    <property type="term" value="F:peptide transmembrane transporter activity"/>
    <property type="evidence" value="ECO:0007669"/>
    <property type="project" value="TreeGrafter"/>
</dbReference>
<dbReference type="InterPro" id="IPR000914">
    <property type="entry name" value="SBP_5_dom"/>
</dbReference>
<dbReference type="GO" id="GO:0042597">
    <property type="term" value="C:periplasmic space"/>
    <property type="evidence" value="ECO:0007669"/>
    <property type="project" value="UniProtKB-ARBA"/>
</dbReference>
<dbReference type="Pfam" id="PF00496">
    <property type="entry name" value="SBP_bac_5"/>
    <property type="match status" value="1"/>
</dbReference>
<keyword evidence="1 2" id="KW-0732">Signal</keyword>
<organism evidence="4">
    <name type="scientific">Vecturithrix granuli</name>
    <dbReference type="NCBI Taxonomy" id="1499967"/>
    <lineage>
        <taxon>Bacteria</taxon>
        <taxon>Candidatus Moduliflexota</taxon>
        <taxon>Candidatus Vecturitrichia</taxon>
        <taxon>Candidatus Vecturitrichales</taxon>
        <taxon>Candidatus Vecturitrichaceae</taxon>
        <taxon>Candidatus Vecturithrix</taxon>
    </lineage>
</organism>
<dbReference type="CDD" id="cd00995">
    <property type="entry name" value="PBP2_NikA_DppA_OppA_like"/>
    <property type="match status" value="1"/>
</dbReference>
<dbReference type="PIRSF" id="PIRSF002741">
    <property type="entry name" value="MppA"/>
    <property type="match status" value="1"/>
</dbReference>
<evidence type="ECO:0000313" key="5">
    <source>
        <dbReference type="Proteomes" id="UP000030661"/>
    </source>
</evidence>
<dbReference type="InterPro" id="IPR039424">
    <property type="entry name" value="SBP_5"/>
</dbReference>
<dbReference type="GO" id="GO:0015833">
    <property type="term" value="P:peptide transport"/>
    <property type="evidence" value="ECO:0007669"/>
    <property type="project" value="TreeGrafter"/>
</dbReference>
<dbReference type="PANTHER" id="PTHR30290">
    <property type="entry name" value="PERIPLASMIC BINDING COMPONENT OF ABC TRANSPORTER"/>
    <property type="match status" value="1"/>
</dbReference>
<feature type="chain" id="PRO_5001755539" evidence="2">
    <location>
        <begin position="26"/>
        <end position="563"/>
    </location>
</feature>
<gene>
    <name evidence="4" type="ORF">U27_06570</name>
</gene>
<evidence type="ECO:0000259" key="3">
    <source>
        <dbReference type="Pfam" id="PF00496"/>
    </source>
</evidence>
<evidence type="ECO:0000256" key="2">
    <source>
        <dbReference type="SAM" id="SignalP"/>
    </source>
</evidence>
<dbReference type="STRING" id="1499967.U27_06570"/>
<dbReference type="AlphaFoldDB" id="A0A081C4T0"/>
<evidence type="ECO:0000313" key="4">
    <source>
        <dbReference type="EMBL" id="GAK59585.1"/>
    </source>
</evidence>
<dbReference type="eggNOG" id="COG0747">
    <property type="taxonomic scope" value="Bacteria"/>
</dbReference>
<proteinExistence type="predicted"/>
<dbReference type="Gene3D" id="3.40.190.10">
    <property type="entry name" value="Periplasmic binding protein-like II"/>
    <property type="match status" value="1"/>
</dbReference>
<accession>A0A081C4T0</accession>
<dbReference type="PANTHER" id="PTHR30290:SF64">
    <property type="entry name" value="ABC TRANSPORTER PERIPLASMIC BINDING PROTEIN"/>
    <property type="match status" value="1"/>
</dbReference>
<dbReference type="Gene3D" id="3.10.105.10">
    <property type="entry name" value="Dipeptide-binding Protein, Domain 3"/>
    <property type="match status" value="1"/>
</dbReference>
<dbReference type="Gene3D" id="3.90.76.10">
    <property type="entry name" value="Dipeptide-binding Protein, Domain 1"/>
    <property type="match status" value="1"/>
</dbReference>
<feature type="signal peptide" evidence="2">
    <location>
        <begin position="1"/>
        <end position="25"/>
    </location>
</feature>
<reference evidence="4" key="1">
    <citation type="journal article" date="2015" name="PeerJ">
        <title>First genomic representation of candidate bacterial phylum KSB3 points to enhanced environmental sensing as a trigger of wastewater bulking.</title>
        <authorList>
            <person name="Sekiguchi Y."/>
            <person name="Ohashi A."/>
            <person name="Parks D.H."/>
            <person name="Yamauchi T."/>
            <person name="Tyson G.W."/>
            <person name="Hugenholtz P."/>
        </authorList>
    </citation>
    <scope>NUCLEOTIDE SEQUENCE [LARGE SCALE GENOMIC DNA]</scope>
</reference>
<feature type="domain" description="Solute-binding protein family 5" evidence="3">
    <location>
        <begin position="73"/>
        <end position="465"/>
    </location>
</feature>
<keyword evidence="5" id="KW-1185">Reference proteome</keyword>
<dbReference type="Proteomes" id="UP000030661">
    <property type="component" value="Unassembled WGS sequence"/>
</dbReference>
<evidence type="ECO:0000256" key="1">
    <source>
        <dbReference type="ARBA" id="ARBA00022729"/>
    </source>
</evidence>
<sequence>MKKIVLCLTVVVALCLMNMASGVQAAEQDNKLRVGITAYPTNANPWTQAMQADNTLQERVYSWLLALNDVTLEFEGDLAESWESSADGLEWTIKLKQNVLWHDGEKFNADDVVFTYQTLLNAKGNDALTFRRKNDAKEIVKVEKIDDYTVKFTTDVQKANFTTFPLTSVRIVPEHIWGKMTPEEMLAAQNTMPIGTGPFKMKQEFNPQDTVLEVVRFDDYFKGASHLDSIIYVLFENQDTMFQAFKNGDIDMFSPTKTQADQLLTEENVKVLNVMLPKLTQMGFNCWTDPEDRTKPHPKSKGNPLLLNPNIRRAFDYAMDKEKLVQIVLGNVGVVGTSLIPTASGKWHLDVPHEYNPEKAIELLEKEGFTKFEEVEVNNRKIKVRANEKGEKLVFRMALLTVGYAWHYRDSMPFITKWLEAVGIGLQIEPMDGDALGERSTLDSQNVGDFDVYIWGWTPDYEPAYMLSVLTTEQIGGRSDCLYSNPEYDKLYELQLHQMNEEERLQTVYKMQEMVLQEAPYIPLYYQGVQEAFRTDKFEGFVMRRGDGTVFHNTTYLNLQLKK</sequence>
<dbReference type="HOGENOM" id="CLU_017028_8_6_0"/>
<dbReference type="InterPro" id="IPR030678">
    <property type="entry name" value="Peptide/Ni-bd"/>
</dbReference>
<protein>
    <submittedName>
        <fullName evidence="4">ABC-type dipeptide transport system, periplasmic component</fullName>
    </submittedName>
</protein>
<dbReference type="SUPFAM" id="SSF53850">
    <property type="entry name" value="Periplasmic binding protein-like II"/>
    <property type="match status" value="1"/>
</dbReference>
<dbReference type="GO" id="GO:0043190">
    <property type="term" value="C:ATP-binding cassette (ABC) transporter complex"/>
    <property type="evidence" value="ECO:0007669"/>
    <property type="project" value="InterPro"/>
</dbReference>